<evidence type="ECO:0000259" key="8">
    <source>
        <dbReference type="PROSITE" id="PS50893"/>
    </source>
</evidence>
<dbReference type="Proteomes" id="UP000772566">
    <property type="component" value="Unassembled WGS sequence"/>
</dbReference>
<proteinExistence type="predicted"/>
<dbReference type="EMBL" id="JABZGT010000077">
    <property type="protein sequence ID" value="MBF4809001.1"/>
    <property type="molecule type" value="Genomic_DNA"/>
</dbReference>
<feature type="transmembrane region" description="Helical" evidence="7">
    <location>
        <begin position="297"/>
        <end position="320"/>
    </location>
</feature>
<dbReference type="InterPro" id="IPR039421">
    <property type="entry name" value="Type_1_exporter"/>
</dbReference>
<feature type="domain" description="ABC transporter" evidence="8">
    <location>
        <begin position="354"/>
        <end position="566"/>
    </location>
</feature>
<evidence type="ECO:0000256" key="5">
    <source>
        <dbReference type="ARBA" id="ARBA00022989"/>
    </source>
</evidence>
<dbReference type="Gene3D" id="3.40.50.300">
    <property type="entry name" value="P-loop containing nucleotide triphosphate hydrolases"/>
    <property type="match status" value="1"/>
</dbReference>
<dbReference type="InterPro" id="IPR003593">
    <property type="entry name" value="AAA+_ATPase"/>
</dbReference>
<evidence type="ECO:0000256" key="6">
    <source>
        <dbReference type="ARBA" id="ARBA00023136"/>
    </source>
</evidence>
<evidence type="ECO:0000256" key="1">
    <source>
        <dbReference type="ARBA" id="ARBA00004651"/>
    </source>
</evidence>
<sequence>MKTEVKNNATTARTSRRSALTIMLRLVGLVRPLAGFMILAILMGVLGNLAATFISIFGAYALLSAMGFASSSPMTLLFGGMLLFALVRGLLRYAEQECNHFIAFKLLALIRDRVFTALRKLAPAKLEVKNKGNLMSVITSDIELLEVFYAHTISPICIAVVFCIVMVWFIASTTNWILGVIAFVSYLVVGVAIPLAMSKRSEQDSAEARDLAGKLSTVTLDNLRGLDEILQYNTGEQMIEETSQLADQLSDRQQAVKKAFGVNDAITSTVILLSGLVMFFSSFYLAYNQQILMNEAFIVTIALMSSFGPVVALAALGTTLTSTFAAGNRVLDILDEKPLVEDVEGQKDISYEGVRVSQLSFAYDDEQILDNISVDIPTDKIVGIVGKSGSGKSTLLKLLMRFWPATPGAIEISGTPLEQINTSNLRDLESYMTQDTHLYHDSIKNNLRIAKLEATDEEIIEACKKASIHEYISTLPQGYDTPVAELGDSLSGGERQRIGLARAFLHDAPLMLLDEPTSNLDSLNEAIILRSLDKETERKSVVLVSHRASTMGIADVVYTVDGGRVS</sequence>
<dbReference type="GO" id="GO:0005886">
    <property type="term" value="C:plasma membrane"/>
    <property type="evidence" value="ECO:0007669"/>
    <property type="project" value="UniProtKB-SubCell"/>
</dbReference>
<evidence type="ECO:0000313" key="11">
    <source>
        <dbReference type="Proteomes" id="UP000772566"/>
    </source>
</evidence>
<evidence type="ECO:0000313" key="10">
    <source>
        <dbReference type="EMBL" id="MBF4809001.1"/>
    </source>
</evidence>
<protein>
    <submittedName>
        <fullName evidence="10">ABC transporter ATP-binding protein</fullName>
    </submittedName>
</protein>
<dbReference type="PANTHER" id="PTHR43394">
    <property type="entry name" value="ATP-DEPENDENT PERMEASE MDL1, MITOCHONDRIAL"/>
    <property type="match status" value="1"/>
</dbReference>
<dbReference type="Gene3D" id="1.20.1560.10">
    <property type="entry name" value="ABC transporter type 1, transmembrane domain"/>
    <property type="match status" value="1"/>
</dbReference>
<dbReference type="Pfam" id="PF00664">
    <property type="entry name" value="ABC_membrane"/>
    <property type="match status" value="1"/>
</dbReference>
<dbReference type="GO" id="GO:0016887">
    <property type="term" value="F:ATP hydrolysis activity"/>
    <property type="evidence" value="ECO:0007669"/>
    <property type="project" value="InterPro"/>
</dbReference>
<dbReference type="GO" id="GO:0015421">
    <property type="term" value="F:ABC-type oligopeptide transporter activity"/>
    <property type="evidence" value="ECO:0007669"/>
    <property type="project" value="TreeGrafter"/>
</dbReference>
<keyword evidence="6 7" id="KW-0472">Membrane</keyword>
<dbReference type="InterPro" id="IPR017871">
    <property type="entry name" value="ABC_transporter-like_CS"/>
</dbReference>
<dbReference type="SUPFAM" id="SSF90123">
    <property type="entry name" value="ABC transporter transmembrane region"/>
    <property type="match status" value="1"/>
</dbReference>
<evidence type="ECO:0000256" key="3">
    <source>
        <dbReference type="ARBA" id="ARBA00022741"/>
    </source>
</evidence>
<dbReference type="AlphaFoldDB" id="A0A930YSI3"/>
<keyword evidence="2 7" id="KW-0812">Transmembrane</keyword>
<comment type="subcellular location">
    <subcellularLocation>
        <location evidence="1">Cell membrane</location>
        <topology evidence="1">Multi-pass membrane protein</topology>
    </subcellularLocation>
</comment>
<dbReference type="PROSITE" id="PS50929">
    <property type="entry name" value="ABC_TM1F"/>
    <property type="match status" value="1"/>
</dbReference>
<dbReference type="InterPro" id="IPR011527">
    <property type="entry name" value="ABC1_TM_dom"/>
</dbReference>
<accession>A0A930YSI3</accession>
<dbReference type="SMART" id="SM00382">
    <property type="entry name" value="AAA"/>
    <property type="match status" value="1"/>
</dbReference>
<name>A0A930YSI3_9ACTN</name>
<evidence type="ECO:0000256" key="4">
    <source>
        <dbReference type="ARBA" id="ARBA00022840"/>
    </source>
</evidence>
<feature type="transmembrane region" description="Helical" evidence="7">
    <location>
        <begin position="176"/>
        <end position="197"/>
    </location>
</feature>
<feature type="domain" description="ABC transmembrane type-1" evidence="9">
    <location>
        <begin position="38"/>
        <end position="322"/>
    </location>
</feature>
<evidence type="ECO:0000256" key="2">
    <source>
        <dbReference type="ARBA" id="ARBA00022692"/>
    </source>
</evidence>
<evidence type="ECO:0000256" key="7">
    <source>
        <dbReference type="SAM" id="Phobius"/>
    </source>
</evidence>
<evidence type="ECO:0000259" key="9">
    <source>
        <dbReference type="PROSITE" id="PS50929"/>
    </source>
</evidence>
<dbReference type="SUPFAM" id="SSF52540">
    <property type="entry name" value="P-loop containing nucleoside triphosphate hydrolases"/>
    <property type="match status" value="1"/>
</dbReference>
<dbReference type="InterPro" id="IPR003439">
    <property type="entry name" value="ABC_transporter-like_ATP-bd"/>
</dbReference>
<dbReference type="PROSITE" id="PS50893">
    <property type="entry name" value="ABC_TRANSPORTER_2"/>
    <property type="match status" value="1"/>
</dbReference>
<keyword evidence="4 10" id="KW-0067">ATP-binding</keyword>
<feature type="transmembrane region" description="Helical" evidence="7">
    <location>
        <begin position="74"/>
        <end position="91"/>
    </location>
</feature>
<feature type="transmembrane region" description="Helical" evidence="7">
    <location>
        <begin position="33"/>
        <end position="62"/>
    </location>
</feature>
<dbReference type="Pfam" id="PF00005">
    <property type="entry name" value="ABC_tran"/>
    <property type="match status" value="1"/>
</dbReference>
<dbReference type="PANTHER" id="PTHR43394:SF1">
    <property type="entry name" value="ATP-BINDING CASSETTE SUB-FAMILY B MEMBER 10, MITOCHONDRIAL"/>
    <property type="match status" value="1"/>
</dbReference>
<dbReference type="PROSITE" id="PS00211">
    <property type="entry name" value="ABC_TRANSPORTER_1"/>
    <property type="match status" value="1"/>
</dbReference>
<dbReference type="InterPro" id="IPR036640">
    <property type="entry name" value="ABC1_TM_sf"/>
</dbReference>
<keyword evidence="5 7" id="KW-1133">Transmembrane helix</keyword>
<dbReference type="GO" id="GO:0005524">
    <property type="term" value="F:ATP binding"/>
    <property type="evidence" value="ECO:0007669"/>
    <property type="project" value="UniProtKB-KW"/>
</dbReference>
<keyword evidence="3" id="KW-0547">Nucleotide-binding</keyword>
<feature type="transmembrane region" description="Helical" evidence="7">
    <location>
        <begin position="265"/>
        <end position="285"/>
    </location>
</feature>
<comment type="caution">
    <text evidence="10">The sequence shown here is derived from an EMBL/GenBank/DDBJ whole genome shotgun (WGS) entry which is preliminary data.</text>
</comment>
<gene>
    <name evidence="10" type="ORF">HXK23_02060</name>
</gene>
<feature type="transmembrane region" description="Helical" evidence="7">
    <location>
        <begin position="148"/>
        <end position="170"/>
    </location>
</feature>
<organism evidence="10 11">
    <name type="scientific">Lancefieldella parvula</name>
    <dbReference type="NCBI Taxonomy" id="1382"/>
    <lineage>
        <taxon>Bacteria</taxon>
        <taxon>Bacillati</taxon>
        <taxon>Actinomycetota</taxon>
        <taxon>Coriobacteriia</taxon>
        <taxon>Coriobacteriales</taxon>
        <taxon>Atopobiaceae</taxon>
        <taxon>Lancefieldella</taxon>
    </lineage>
</organism>
<reference evidence="10" key="1">
    <citation type="submission" date="2020-04" db="EMBL/GenBank/DDBJ databases">
        <title>Deep metagenomics examines the oral microbiome during advanced dental caries in children, revealing novel taxa and co-occurrences with host molecules.</title>
        <authorList>
            <person name="Baker J.L."/>
            <person name="Morton J.T."/>
            <person name="Dinis M."/>
            <person name="Alvarez R."/>
            <person name="Tran N.C."/>
            <person name="Knight R."/>
            <person name="Edlund A."/>
        </authorList>
    </citation>
    <scope>NUCLEOTIDE SEQUENCE</scope>
    <source>
        <strain evidence="10">JCVI_22A_bin.2</strain>
    </source>
</reference>
<dbReference type="InterPro" id="IPR027417">
    <property type="entry name" value="P-loop_NTPase"/>
</dbReference>